<reference evidence="2 3" key="1">
    <citation type="submission" date="2018-05" db="EMBL/GenBank/DDBJ databases">
        <title>Genomic Encyclopedia of Type Strains, Phase IV (KMG-IV): sequencing the most valuable type-strain genomes for metagenomic binning, comparative biology and taxonomic classification.</title>
        <authorList>
            <person name="Goeker M."/>
        </authorList>
    </citation>
    <scope>NUCLEOTIDE SEQUENCE [LARGE SCALE GENOMIC DNA]</scope>
    <source>
        <strain evidence="2 3">DSM 6986</strain>
    </source>
</reference>
<evidence type="ECO:0000256" key="1">
    <source>
        <dbReference type="SAM" id="MobiDB-lite"/>
    </source>
</evidence>
<dbReference type="Proteomes" id="UP000245396">
    <property type="component" value="Unassembled WGS sequence"/>
</dbReference>
<dbReference type="EMBL" id="QGGG01000006">
    <property type="protein sequence ID" value="PWJ84285.1"/>
    <property type="molecule type" value="Genomic_DNA"/>
</dbReference>
<evidence type="ECO:0000313" key="3">
    <source>
        <dbReference type="Proteomes" id="UP000245396"/>
    </source>
</evidence>
<proteinExistence type="predicted"/>
<organism evidence="2 3">
    <name type="scientific">Pseudaminobacter salicylatoxidans</name>
    <dbReference type="NCBI Taxonomy" id="93369"/>
    <lineage>
        <taxon>Bacteria</taxon>
        <taxon>Pseudomonadati</taxon>
        <taxon>Pseudomonadota</taxon>
        <taxon>Alphaproteobacteria</taxon>
        <taxon>Hyphomicrobiales</taxon>
        <taxon>Phyllobacteriaceae</taxon>
        <taxon>Pseudaminobacter</taxon>
    </lineage>
</organism>
<comment type="caution">
    <text evidence="2">The sequence shown here is derived from an EMBL/GenBank/DDBJ whole genome shotgun (WGS) entry which is preliminary data.</text>
</comment>
<keyword evidence="3" id="KW-1185">Reference proteome</keyword>
<gene>
    <name evidence="2" type="ORF">C7441_106201</name>
</gene>
<dbReference type="AlphaFoldDB" id="A0A316C3F8"/>
<accession>A0A316C3F8</accession>
<sequence length="44" mass="4868">MRQAVLAALSEHGTKASAEVSMEIEPSLFEKEGDKDDHHLLHPL</sequence>
<name>A0A316C3F8_PSESE</name>
<feature type="region of interest" description="Disordered" evidence="1">
    <location>
        <begin position="1"/>
        <end position="20"/>
    </location>
</feature>
<protein>
    <submittedName>
        <fullName evidence="2">Uncharacterized protein</fullName>
    </submittedName>
</protein>
<evidence type="ECO:0000313" key="2">
    <source>
        <dbReference type="EMBL" id="PWJ84285.1"/>
    </source>
</evidence>